<dbReference type="EMBL" id="CADCUX010000390">
    <property type="protein sequence ID" value="CAA9418476.1"/>
    <property type="molecule type" value="Genomic_DNA"/>
</dbReference>
<sequence length="178" mass="18216">MYAEYRKVVVAAVLFFGACEALAQEAKAQAETGALADGVSSMVGIAAGAPLNPLLPVFGAALKAAAFQHAESLPETERPRAYAMAAAGWQGSAAGNACVAVSAVSGGAFLPACIVVGVAWGWNTWNASEGERRDAQRCAVLRASAGNPKLRCASMRHRIELAAASTPTFIAAQDLVAP</sequence>
<organism evidence="2">
    <name type="scientific">uncultured Ramlibacter sp</name>
    <dbReference type="NCBI Taxonomy" id="260755"/>
    <lineage>
        <taxon>Bacteria</taxon>
        <taxon>Pseudomonadati</taxon>
        <taxon>Pseudomonadota</taxon>
        <taxon>Betaproteobacteria</taxon>
        <taxon>Burkholderiales</taxon>
        <taxon>Comamonadaceae</taxon>
        <taxon>Ramlibacter</taxon>
        <taxon>environmental samples</taxon>
    </lineage>
</organism>
<proteinExistence type="predicted"/>
<dbReference type="PROSITE" id="PS51257">
    <property type="entry name" value="PROKAR_LIPOPROTEIN"/>
    <property type="match status" value="1"/>
</dbReference>
<reference evidence="2" key="1">
    <citation type="submission" date="2020-02" db="EMBL/GenBank/DDBJ databases">
        <authorList>
            <person name="Meier V. D."/>
        </authorList>
    </citation>
    <scope>NUCLEOTIDE SEQUENCE</scope>
    <source>
        <strain evidence="2">AVDCRST_MAG51</strain>
    </source>
</reference>
<feature type="signal peptide" evidence="1">
    <location>
        <begin position="1"/>
        <end position="23"/>
    </location>
</feature>
<dbReference type="AlphaFoldDB" id="A0A6J4PMR9"/>
<keyword evidence="1" id="KW-0732">Signal</keyword>
<feature type="chain" id="PRO_5026910391" evidence="1">
    <location>
        <begin position="24"/>
        <end position="178"/>
    </location>
</feature>
<evidence type="ECO:0000313" key="2">
    <source>
        <dbReference type="EMBL" id="CAA9418476.1"/>
    </source>
</evidence>
<gene>
    <name evidence="2" type="ORF">AVDCRST_MAG51-1843</name>
</gene>
<name>A0A6J4PMR9_9BURK</name>
<accession>A0A6J4PMR9</accession>
<protein>
    <submittedName>
        <fullName evidence="2">Uncharacterized protein</fullName>
    </submittedName>
</protein>
<evidence type="ECO:0000256" key="1">
    <source>
        <dbReference type="SAM" id="SignalP"/>
    </source>
</evidence>